<evidence type="ECO:0000256" key="1">
    <source>
        <dbReference type="ARBA" id="ARBA00010111"/>
    </source>
</evidence>
<evidence type="ECO:0000256" key="3">
    <source>
        <dbReference type="ARBA" id="ARBA00023274"/>
    </source>
</evidence>
<organism evidence="4 5">
    <name type="scientific">Phaedon cochleariae</name>
    <name type="common">Mustard beetle</name>
    <dbReference type="NCBI Taxonomy" id="80249"/>
    <lineage>
        <taxon>Eukaryota</taxon>
        <taxon>Metazoa</taxon>
        <taxon>Ecdysozoa</taxon>
        <taxon>Arthropoda</taxon>
        <taxon>Hexapoda</taxon>
        <taxon>Insecta</taxon>
        <taxon>Pterygota</taxon>
        <taxon>Neoptera</taxon>
        <taxon>Endopterygota</taxon>
        <taxon>Coleoptera</taxon>
        <taxon>Polyphaga</taxon>
        <taxon>Cucujiformia</taxon>
        <taxon>Chrysomeloidea</taxon>
        <taxon>Chrysomelidae</taxon>
        <taxon>Chrysomelinae</taxon>
        <taxon>Chrysomelini</taxon>
        <taxon>Phaedon</taxon>
    </lineage>
</organism>
<evidence type="ECO:0000313" key="4">
    <source>
        <dbReference type="EMBL" id="CAH1118381.1"/>
    </source>
</evidence>
<dbReference type="AlphaFoldDB" id="A0A9P0GIA9"/>
<dbReference type="GO" id="GO:0003735">
    <property type="term" value="F:structural constituent of ribosome"/>
    <property type="evidence" value="ECO:0007669"/>
    <property type="project" value="InterPro"/>
</dbReference>
<comment type="similarity">
    <text evidence="1">Belongs to the bacterial ribosomal protein bL34 family.</text>
</comment>
<evidence type="ECO:0000313" key="5">
    <source>
        <dbReference type="Proteomes" id="UP001153737"/>
    </source>
</evidence>
<dbReference type="Pfam" id="PF00468">
    <property type="entry name" value="Ribosomal_L34"/>
    <property type="match status" value="1"/>
</dbReference>
<name>A0A9P0GIA9_PHACE</name>
<gene>
    <name evidence="4" type="ORF">PHAECO_LOCUS2221</name>
</gene>
<proteinExistence type="inferred from homology"/>
<protein>
    <recommendedName>
        <fullName evidence="6">39S ribosomal protein L34, mitochondrial</fullName>
    </recommendedName>
</protein>
<evidence type="ECO:0000256" key="2">
    <source>
        <dbReference type="ARBA" id="ARBA00022980"/>
    </source>
</evidence>
<dbReference type="GO" id="GO:1990904">
    <property type="term" value="C:ribonucleoprotein complex"/>
    <property type="evidence" value="ECO:0007669"/>
    <property type="project" value="UniProtKB-KW"/>
</dbReference>
<sequence>MSFITTFIPKFRYLTSITSSIGSRFAQPSNNFHCITSGSASAVNPGGIFNIFTRTVIRNHFPRPSERRRIKRHGWVTRMKIASGRRVLMNRILKGRFVYSH</sequence>
<dbReference type="Gene3D" id="1.10.287.3980">
    <property type="match status" value="1"/>
</dbReference>
<reference evidence="4" key="1">
    <citation type="submission" date="2022-01" db="EMBL/GenBank/DDBJ databases">
        <authorList>
            <person name="King R."/>
        </authorList>
    </citation>
    <scope>NUCLEOTIDE SEQUENCE</scope>
</reference>
<evidence type="ECO:0008006" key="6">
    <source>
        <dbReference type="Google" id="ProtNLM"/>
    </source>
</evidence>
<dbReference type="Proteomes" id="UP001153737">
    <property type="component" value="Chromosome 11"/>
</dbReference>
<dbReference type="GO" id="GO:0006412">
    <property type="term" value="P:translation"/>
    <property type="evidence" value="ECO:0007669"/>
    <property type="project" value="InterPro"/>
</dbReference>
<dbReference type="GO" id="GO:0005840">
    <property type="term" value="C:ribosome"/>
    <property type="evidence" value="ECO:0007669"/>
    <property type="project" value="UniProtKB-KW"/>
</dbReference>
<keyword evidence="5" id="KW-1185">Reference proteome</keyword>
<dbReference type="InterPro" id="IPR000271">
    <property type="entry name" value="Ribosomal_bL34"/>
</dbReference>
<reference evidence="4" key="2">
    <citation type="submission" date="2022-10" db="EMBL/GenBank/DDBJ databases">
        <authorList>
            <consortium name="ENA_rothamsted_submissions"/>
            <consortium name="culmorum"/>
            <person name="King R."/>
        </authorList>
    </citation>
    <scope>NUCLEOTIDE SEQUENCE</scope>
</reference>
<dbReference type="OrthoDB" id="431691at2759"/>
<keyword evidence="3" id="KW-0687">Ribonucleoprotein</keyword>
<dbReference type="EMBL" id="OU896717">
    <property type="protein sequence ID" value="CAH1118381.1"/>
    <property type="molecule type" value="Genomic_DNA"/>
</dbReference>
<keyword evidence="2" id="KW-0689">Ribosomal protein</keyword>
<accession>A0A9P0GIA9</accession>